<protein>
    <submittedName>
        <fullName evidence="3">EF-hand domain-containing protein</fullName>
    </submittedName>
</protein>
<proteinExistence type="predicted"/>
<organism evidence="3">
    <name type="scientific">Soboliphyme baturini</name>
    <dbReference type="NCBI Taxonomy" id="241478"/>
    <lineage>
        <taxon>Eukaryota</taxon>
        <taxon>Metazoa</taxon>
        <taxon>Ecdysozoa</taxon>
        <taxon>Nematoda</taxon>
        <taxon>Enoplea</taxon>
        <taxon>Dorylaimia</taxon>
        <taxon>Dioctophymatida</taxon>
        <taxon>Dioctophymatoidea</taxon>
        <taxon>Soboliphymatidae</taxon>
        <taxon>Soboliphyme</taxon>
    </lineage>
</organism>
<evidence type="ECO:0000313" key="2">
    <source>
        <dbReference type="Proteomes" id="UP000270296"/>
    </source>
</evidence>
<dbReference type="AlphaFoldDB" id="A0A183IHC1"/>
<sequence>MGPRPRRTAELTGWGGVGVRVQSKKNIKSTSGEEFIRFGFVTSWAILKSASSTVGSKSVSDWVWQSFIGRSTRDGDGKLAAEELH</sequence>
<dbReference type="WBParaSite" id="SBAD_0000316001-mRNA-1">
    <property type="protein sequence ID" value="SBAD_0000316001-mRNA-1"/>
    <property type="gene ID" value="SBAD_0000316001"/>
</dbReference>
<reference evidence="3" key="1">
    <citation type="submission" date="2016-06" db="UniProtKB">
        <authorList>
            <consortium name="WormBaseParasite"/>
        </authorList>
    </citation>
    <scope>IDENTIFICATION</scope>
</reference>
<dbReference type="Proteomes" id="UP000270296">
    <property type="component" value="Unassembled WGS sequence"/>
</dbReference>
<accession>A0A183IHC1</accession>
<evidence type="ECO:0000313" key="1">
    <source>
        <dbReference type="EMBL" id="VDO99726.1"/>
    </source>
</evidence>
<gene>
    <name evidence="1" type="ORF">SBAD_LOCUS3016</name>
</gene>
<name>A0A183IHC1_9BILA</name>
<evidence type="ECO:0000313" key="3">
    <source>
        <dbReference type="WBParaSite" id="SBAD_0000316001-mRNA-1"/>
    </source>
</evidence>
<keyword evidence="2" id="KW-1185">Reference proteome</keyword>
<dbReference type="EMBL" id="UZAM01007526">
    <property type="protein sequence ID" value="VDO99726.1"/>
    <property type="molecule type" value="Genomic_DNA"/>
</dbReference>
<reference evidence="1 2" key="2">
    <citation type="submission" date="2018-11" db="EMBL/GenBank/DDBJ databases">
        <authorList>
            <consortium name="Pathogen Informatics"/>
        </authorList>
    </citation>
    <scope>NUCLEOTIDE SEQUENCE [LARGE SCALE GENOMIC DNA]</scope>
</reference>